<sequence length="182" mass="20329">MLHSCSPRAAQDKRPKILPTHSNQMYLLDLTDRVYDMFGIYNPLQKPEWRRREVGQVSSIEVQQVRNGSQVLARLLSEILSHRLVGLAGVGDGSVQARRVALLVHLERLPKEGEGLSDFLVLLLKPRHLLASELADGGVHDHDVLVHPLGEGLEAFDLALYFLEVQRDSGRAADNNDKSPPF</sequence>
<dbReference type="EMBL" id="SRLO01000016">
    <property type="protein sequence ID" value="TNN86320.1"/>
    <property type="molecule type" value="Genomic_DNA"/>
</dbReference>
<comment type="caution">
    <text evidence="1">The sequence shown here is derived from an EMBL/GenBank/DDBJ whole genome shotgun (WGS) entry which is preliminary data.</text>
</comment>
<accession>A0A4Z2J8A9</accession>
<reference evidence="1 2" key="1">
    <citation type="submission" date="2019-03" db="EMBL/GenBank/DDBJ databases">
        <title>First draft genome of Liparis tanakae, snailfish: a comprehensive survey of snailfish specific genes.</title>
        <authorList>
            <person name="Kim W."/>
            <person name="Song I."/>
            <person name="Jeong J.-H."/>
            <person name="Kim D."/>
            <person name="Kim S."/>
            <person name="Ryu S."/>
            <person name="Song J.Y."/>
            <person name="Lee S.K."/>
        </authorList>
    </citation>
    <scope>NUCLEOTIDE SEQUENCE [LARGE SCALE GENOMIC DNA]</scope>
    <source>
        <tissue evidence="1">Muscle</tissue>
    </source>
</reference>
<evidence type="ECO:0000313" key="2">
    <source>
        <dbReference type="Proteomes" id="UP000314294"/>
    </source>
</evidence>
<name>A0A4Z2J8A9_9TELE</name>
<dbReference type="AlphaFoldDB" id="A0A4Z2J8A9"/>
<proteinExistence type="predicted"/>
<protein>
    <submittedName>
        <fullName evidence="1">Uncharacterized protein</fullName>
    </submittedName>
</protein>
<evidence type="ECO:0000313" key="1">
    <source>
        <dbReference type="EMBL" id="TNN86320.1"/>
    </source>
</evidence>
<dbReference type="Proteomes" id="UP000314294">
    <property type="component" value="Unassembled WGS sequence"/>
</dbReference>
<gene>
    <name evidence="1" type="ORF">EYF80_003405</name>
</gene>
<keyword evidence="2" id="KW-1185">Reference proteome</keyword>
<organism evidence="1 2">
    <name type="scientific">Liparis tanakae</name>
    <name type="common">Tanaka's snailfish</name>
    <dbReference type="NCBI Taxonomy" id="230148"/>
    <lineage>
        <taxon>Eukaryota</taxon>
        <taxon>Metazoa</taxon>
        <taxon>Chordata</taxon>
        <taxon>Craniata</taxon>
        <taxon>Vertebrata</taxon>
        <taxon>Euteleostomi</taxon>
        <taxon>Actinopterygii</taxon>
        <taxon>Neopterygii</taxon>
        <taxon>Teleostei</taxon>
        <taxon>Neoteleostei</taxon>
        <taxon>Acanthomorphata</taxon>
        <taxon>Eupercaria</taxon>
        <taxon>Perciformes</taxon>
        <taxon>Cottioidei</taxon>
        <taxon>Cottales</taxon>
        <taxon>Liparidae</taxon>
        <taxon>Liparis</taxon>
    </lineage>
</organism>